<evidence type="ECO:0000313" key="1">
    <source>
        <dbReference type="EMBL" id="KAI5078782.1"/>
    </source>
</evidence>
<dbReference type="AlphaFoldDB" id="A0A9D4V3Q0"/>
<sequence length="116" mass="13254">MVTAPLKQWRGRWDRIVDIWLVSFHGADNVQDKNGRPSRASRKPLWILKLFLLPRDEQVEATTTTACTPMHVCKLFRKAWAFITINGLLPWTENVEIQVSLVWLDEVLGLDAGGSI</sequence>
<reference evidence="1" key="1">
    <citation type="submission" date="2021-01" db="EMBL/GenBank/DDBJ databases">
        <title>Adiantum capillus-veneris genome.</title>
        <authorList>
            <person name="Fang Y."/>
            <person name="Liao Q."/>
        </authorList>
    </citation>
    <scope>NUCLEOTIDE SEQUENCE</scope>
    <source>
        <strain evidence="1">H3</strain>
        <tissue evidence="1">Leaf</tissue>
    </source>
</reference>
<accession>A0A9D4V3Q0</accession>
<comment type="caution">
    <text evidence="1">The sequence shown here is derived from an EMBL/GenBank/DDBJ whole genome shotgun (WGS) entry which is preliminary data.</text>
</comment>
<organism evidence="1 2">
    <name type="scientific">Adiantum capillus-veneris</name>
    <name type="common">Maidenhair fern</name>
    <dbReference type="NCBI Taxonomy" id="13818"/>
    <lineage>
        <taxon>Eukaryota</taxon>
        <taxon>Viridiplantae</taxon>
        <taxon>Streptophyta</taxon>
        <taxon>Embryophyta</taxon>
        <taxon>Tracheophyta</taxon>
        <taxon>Polypodiopsida</taxon>
        <taxon>Polypodiidae</taxon>
        <taxon>Polypodiales</taxon>
        <taxon>Pteridineae</taxon>
        <taxon>Pteridaceae</taxon>
        <taxon>Vittarioideae</taxon>
        <taxon>Adiantum</taxon>
    </lineage>
</organism>
<proteinExistence type="predicted"/>
<keyword evidence="2" id="KW-1185">Reference proteome</keyword>
<name>A0A9D4V3Q0_ADICA</name>
<dbReference type="EMBL" id="JABFUD020000006">
    <property type="protein sequence ID" value="KAI5078782.1"/>
    <property type="molecule type" value="Genomic_DNA"/>
</dbReference>
<protein>
    <submittedName>
        <fullName evidence="1">Uncharacterized protein</fullName>
    </submittedName>
</protein>
<dbReference type="Proteomes" id="UP000886520">
    <property type="component" value="Chromosome 6"/>
</dbReference>
<evidence type="ECO:0000313" key="2">
    <source>
        <dbReference type="Proteomes" id="UP000886520"/>
    </source>
</evidence>
<gene>
    <name evidence="1" type="ORF">GOP47_0006453</name>
</gene>